<protein>
    <submittedName>
        <fullName evidence="1">DUF1573 domain-containing protein</fullName>
    </submittedName>
</protein>
<dbReference type="AlphaFoldDB" id="A0A7C5Z2A2"/>
<dbReference type="EMBL" id="DRUZ01000091">
    <property type="protein sequence ID" value="HHS02313.1"/>
    <property type="molecule type" value="Genomic_DNA"/>
</dbReference>
<organism evidence="1">
    <name type="scientific">Caldicellulosiruptor owensensis</name>
    <dbReference type="NCBI Taxonomy" id="55205"/>
    <lineage>
        <taxon>Bacteria</taxon>
        <taxon>Bacillati</taxon>
        <taxon>Bacillota</taxon>
        <taxon>Bacillota incertae sedis</taxon>
        <taxon>Caldicellulosiruptorales</taxon>
        <taxon>Caldicellulosiruptoraceae</taxon>
        <taxon>Caldicellulosiruptor</taxon>
    </lineage>
</organism>
<sequence>MLKDIFIDDFQYVVDELLIRNKSILDSLTKFSESAARVNRSIIKSVTNCGCIRINAKKQEIPIDASLKEAKKYLKTHVEGQLCENCRDLIEKEIGSTLFYLASICNTLDLNLYDIIIKEIERMKTLGEFNLR</sequence>
<name>A0A7C5Z2A2_9FIRM</name>
<evidence type="ECO:0000313" key="1">
    <source>
        <dbReference type="EMBL" id="HHS02313.1"/>
    </source>
</evidence>
<accession>A0A7C5Z2A2</accession>
<comment type="caution">
    <text evidence="1">The sequence shown here is derived from an EMBL/GenBank/DDBJ whole genome shotgun (WGS) entry which is preliminary data.</text>
</comment>
<gene>
    <name evidence="1" type="ORF">ENL71_07445</name>
</gene>
<proteinExistence type="predicted"/>
<reference evidence="1" key="1">
    <citation type="journal article" date="2020" name="mSystems">
        <title>Genome- and Community-Level Interaction Insights into Carbon Utilization and Element Cycling Functions of Hydrothermarchaeota in Hydrothermal Sediment.</title>
        <authorList>
            <person name="Zhou Z."/>
            <person name="Liu Y."/>
            <person name="Xu W."/>
            <person name="Pan J."/>
            <person name="Luo Z.H."/>
            <person name="Li M."/>
        </authorList>
    </citation>
    <scope>NUCLEOTIDE SEQUENCE [LARGE SCALE GENOMIC DNA]</scope>
    <source>
        <strain evidence="1">SpSt-102</strain>
    </source>
</reference>